<evidence type="ECO:0000313" key="1">
    <source>
        <dbReference type="EMBL" id="HAT4308298.1"/>
    </source>
</evidence>
<reference evidence="1" key="1">
    <citation type="journal article" date="2018" name="Genome Biol.">
        <title>SKESA: strategic k-mer extension for scrupulous assemblies.</title>
        <authorList>
            <person name="Souvorov A."/>
            <person name="Agarwala R."/>
            <person name="Lipman D.J."/>
        </authorList>
    </citation>
    <scope>NUCLEOTIDE SEQUENCE</scope>
    <source>
        <strain evidence="1">C8</strain>
    </source>
</reference>
<evidence type="ECO:0008006" key="2">
    <source>
        <dbReference type="Google" id="ProtNLM"/>
    </source>
</evidence>
<proteinExistence type="predicted"/>
<name>A0A8H9UXX2_CLOPF</name>
<reference evidence="1" key="2">
    <citation type="submission" date="2020-07" db="EMBL/GenBank/DDBJ databases">
        <authorList>
            <consortium name="NCBI Pathogen Detection Project"/>
        </authorList>
    </citation>
    <scope>NUCLEOTIDE SEQUENCE</scope>
    <source>
        <strain evidence="1">C8</strain>
    </source>
</reference>
<dbReference type="Proteomes" id="UP000859547">
    <property type="component" value="Unassembled WGS sequence"/>
</dbReference>
<dbReference type="AlphaFoldDB" id="A0A8H9UXX2"/>
<gene>
    <name evidence="1" type="ORF">I9080_002108</name>
</gene>
<comment type="caution">
    <text evidence="1">The sequence shown here is derived from an EMBL/GenBank/DDBJ whole genome shotgun (WGS) entry which is preliminary data.</text>
</comment>
<dbReference type="InterPro" id="IPR011010">
    <property type="entry name" value="DNA_brk_join_enz"/>
</dbReference>
<accession>A0A8H9UXX2</accession>
<protein>
    <recommendedName>
        <fullName evidence="2">Tyrosine-type recombinase/integrase</fullName>
    </recommendedName>
</protein>
<dbReference type="RefSeq" id="WP_004456553.1">
    <property type="nucleotide sequence ID" value="NZ_CATNXJ010000012.1"/>
</dbReference>
<organism evidence="1">
    <name type="scientific">Clostridium perfringens</name>
    <dbReference type="NCBI Taxonomy" id="1502"/>
    <lineage>
        <taxon>Bacteria</taxon>
        <taxon>Bacillati</taxon>
        <taxon>Bacillota</taxon>
        <taxon>Clostridia</taxon>
        <taxon>Eubacteriales</taxon>
        <taxon>Clostridiaceae</taxon>
        <taxon>Clostridium</taxon>
    </lineage>
</organism>
<sequence length="276" mass="33005">MENNNYNNLITEFEYAIINALVIDTKRPSNNIDIFKENKVYTESDYRNLMDVSKNLCNFIVENYPNVKNISDINLVHFKSFLEFKALLTNQNTVNQYGIKLLKLRNLIKKTYLLDIYFQYEYNWVNDGNKNNIKNNIPKLTIDEYEKIIKNCTGETLIAIKMIRYLGIKLKEIHDIKVKNIVIKEDNIYILNNDSSILKIIYKPNKETKIFINNLKENYFNSEYIFNIKKDSISKNVNRVLKKLKLYDKFKGIFFTSLLNFHTEMEIENYRKYKED</sequence>
<dbReference type="GO" id="GO:0003677">
    <property type="term" value="F:DNA binding"/>
    <property type="evidence" value="ECO:0007669"/>
    <property type="project" value="InterPro"/>
</dbReference>
<dbReference type="EMBL" id="DACTCB010000011">
    <property type="protein sequence ID" value="HAT4308298.1"/>
    <property type="molecule type" value="Genomic_DNA"/>
</dbReference>
<dbReference type="SUPFAM" id="SSF56349">
    <property type="entry name" value="DNA breaking-rejoining enzymes"/>
    <property type="match status" value="1"/>
</dbReference>